<accession>A0A6A5X7V2</accession>
<evidence type="ECO:0000313" key="2">
    <source>
        <dbReference type="EMBL" id="KAF2008834.1"/>
    </source>
</evidence>
<feature type="compositionally biased region" description="Low complexity" evidence="1">
    <location>
        <begin position="515"/>
        <end position="529"/>
    </location>
</feature>
<dbReference type="AlphaFoldDB" id="A0A6A5X7V2"/>
<dbReference type="RefSeq" id="XP_033377173.1">
    <property type="nucleotide sequence ID" value="XM_033524047.1"/>
</dbReference>
<keyword evidence="3" id="KW-1185">Reference proteome</keyword>
<feature type="compositionally biased region" description="Low complexity" evidence="1">
    <location>
        <begin position="339"/>
        <end position="354"/>
    </location>
</feature>
<feature type="compositionally biased region" description="Polar residues" evidence="1">
    <location>
        <begin position="366"/>
        <end position="379"/>
    </location>
</feature>
<feature type="compositionally biased region" description="Polar residues" evidence="1">
    <location>
        <begin position="112"/>
        <end position="133"/>
    </location>
</feature>
<feature type="compositionally biased region" description="Pro residues" evidence="1">
    <location>
        <begin position="174"/>
        <end position="196"/>
    </location>
</feature>
<dbReference type="GO" id="GO:0016071">
    <property type="term" value="P:mRNA metabolic process"/>
    <property type="evidence" value="ECO:0007669"/>
    <property type="project" value="UniProtKB-ARBA"/>
</dbReference>
<name>A0A6A5X7V2_9PLEO</name>
<dbReference type="InterPro" id="IPR028322">
    <property type="entry name" value="PNRC-like_rgn"/>
</dbReference>
<feature type="compositionally biased region" description="Polar residues" evidence="1">
    <location>
        <begin position="47"/>
        <end position="57"/>
    </location>
</feature>
<feature type="compositionally biased region" description="Basic and acidic residues" evidence="1">
    <location>
        <begin position="204"/>
        <end position="224"/>
    </location>
</feature>
<feature type="compositionally biased region" description="Basic residues" evidence="1">
    <location>
        <begin position="94"/>
        <end position="107"/>
    </location>
</feature>
<organism evidence="2 3">
    <name type="scientific">Aaosphaeria arxii CBS 175.79</name>
    <dbReference type="NCBI Taxonomy" id="1450172"/>
    <lineage>
        <taxon>Eukaryota</taxon>
        <taxon>Fungi</taxon>
        <taxon>Dikarya</taxon>
        <taxon>Ascomycota</taxon>
        <taxon>Pezizomycotina</taxon>
        <taxon>Dothideomycetes</taxon>
        <taxon>Pleosporomycetidae</taxon>
        <taxon>Pleosporales</taxon>
        <taxon>Pleosporales incertae sedis</taxon>
        <taxon>Aaosphaeria</taxon>
    </lineage>
</organism>
<evidence type="ECO:0000256" key="1">
    <source>
        <dbReference type="SAM" id="MobiDB-lite"/>
    </source>
</evidence>
<feature type="compositionally biased region" description="Polar residues" evidence="1">
    <location>
        <begin position="319"/>
        <end position="332"/>
    </location>
</feature>
<gene>
    <name evidence="2" type="ORF">BU24DRAFT_359538</name>
</gene>
<protein>
    <recommendedName>
        <fullName evidence="4">Proteophosphoglycan 5</fullName>
    </recommendedName>
</protein>
<feature type="compositionally biased region" description="Pro residues" evidence="1">
    <location>
        <begin position="1"/>
        <end position="10"/>
    </location>
</feature>
<proteinExistence type="predicted"/>
<feature type="region of interest" description="Disordered" evidence="1">
    <location>
        <begin position="1"/>
        <end position="549"/>
    </location>
</feature>
<sequence>MSTTQPPPAAASPRGPRPRHHQHSKSATQVPPNNANRNPQRRHKGNRTTSGNPNNHRNAADVAGNSLYDTQNPIYSDSAVVSSEEMPVPAGSRSAKKHHNHSSHAHHDRVLSPQSTHGASLTDSEAIPNNASATPAKDAPAYAGPTFHASPAPSALPIPKFLSKSVPAKSRGAPPTPPDDSPASTSPPSPFPPSPSRAPVAVPPRHENSPLDMLFKADRAEKAKNATHSPGPNPHMNPSDPFTSRTPHHSKHGSQGSMNAIFPIELDASAQHNQTSPPASAPVPHRSNTEPSKMPSAKGNAPAPGNDSGAIQDLFDRLSLSQKKSMAATTPPRTGDQVPSESSPHHQSPSFHRSVSGPSTPAPAPQEQQSNFFYGNRNLSPLFKAAAKPDGTPRNSGLRTEITADSPLIGQGEFPSNYLQQAFRPNGPRRGSAPQVQQYRESPDNRKPRGQAQTPGRNQYKARPNSHTHAQQHHPGANNGKPVNVPKSNPFIPSSVQAATVPKANPFVPSSVQAKKYPSSPSKAPDSSSLEQDLKRLLNVKMGDSAGVR</sequence>
<reference evidence="2" key="1">
    <citation type="journal article" date="2020" name="Stud. Mycol.">
        <title>101 Dothideomycetes genomes: a test case for predicting lifestyles and emergence of pathogens.</title>
        <authorList>
            <person name="Haridas S."/>
            <person name="Albert R."/>
            <person name="Binder M."/>
            <person name="Bloem J."/>
            <person name="Labutti K."/>
            <person name="Salamov A."/>
            <person name="Andreopoulos B."/>
            <person name="Baker S."/>
            <person name="Barry K."/>
            <person name="Bills G."/>
            <person name="Bluhm B."/>
            <person name="Cannon C."/>
            <person name="Castanera R."/>
            <person name="Culley D."/>
            <person name="Daum C."/>
            <person name="Ezra D."/>
            <person name="Gonzalez J."/>
            <person name="Henrissat B."/>
            <person name="Kuo A."/>
            <person name="Liang C."/>
            <person name="Lipzen A."/>
            <person name="Lutzoni F."/>
            <person name="Magnuson J."/>
            <person name="Mondo S."/>
            <person name="Nolan M."/>
            <person name="Ohm R."/>
            <person name="Pangilinan J."/>
            <person name="Park H.-J."/>
            <person name="Ramirez L."/>
            <person name="Alfaro M."/>
            <person name="Sun H."/>
            <person name="Tritt A."/>
            <person name="Yoshinaga Y."/>
            <person name="Zwiers L.-H."/>
            <person name="Turgeon B."/>
            <person name="Goodwin S."/>
            <person name="Spatafora J."/>
            <person name="Crous P."/>
            <person name="Grigoriev I."/>
        </authorList>
    </citation>
    <scope>NUCLEOTIDE SEQUENCE</scope>
    <source>
        <strain evidence="2">CBS 175.79</strain>
    </source>
</reference>
<dbReference type="EMBL" id="ML978081">
    <property type="protein sequence ID" value="KAF2008834.1"/>
    <property type="molecule type" value="Genomic_DNA"/>
</dbReference>
<feature type="compositionally biased region" description="Polar residues" evidence="1">
    <location>
        <begin position="67"/>
        <end position="81"/>
    </location>
</feature>
<evidence type="ECO:0008006" key="4">
    <source>
        <dbReference type="Google" id="ProtNLM"/>
    </source>
</evidence>
<dbReference type="GeneID" id="54281444"/>
<dbReference type="Pfam" id="PF15365">
    <property type="entry name" value="PNRC"/>
    <property type="match status" value="1"/>
</dbReference>
<dbReference type="OrthoDB" id="2142961at2759"/>
<dbReference type="Proteomes" id="UP000799778">
    <property type="component" value="Unassembled WGS sequence"/>
</dbReference>
<evidence type="ECO:0000313" key="3">
    <source>
        <dbReference type="Proteomes" id="UP000799778"/>
    </source>
</evidence>